<evidence type="ECO:0000256" key="6">
    <source>
        <dbReference type="PIRSR" id="PIRSR036426-1"/>
    </source>
</evidence>
<gene>
    <name evidence="9" type="ORF">CCE02nite_25020</name>
</gene>
<dbReference type="InterPro" id="IPR000878">
    <property type="entry name" value="4pyrrol_Mease"/>
</dbReference>
<keyword evidence="5" id="KW-0627">Porphyrin biosynthesis</keyword>
<evidence type="ECO:0000256" key="3">
    <source>
        <dbReference type="ARBA" id="ARBA00022679"/>
    </source>
</evidence>
<dbReference type="GO" id="GO:0019354">
    <property type="term" value="P:siroheme biosynthetic process"/>
    <property type="evidence" value="ECO:0007669"/>
    <property type="project" value="InterPro"/>
</dbReference>
<evidence type="ECO:0000256" key="7">
    <source>
        <dbReference type="SAM" id="MobiDB-lite"/>
    </source>
</evidence>
<dbReference type="PANTHER" id="PTHR45790">
    <property type="entry name" value="SIROHEME SYNTHASE-RELATED"/>
    <property type="match status" value="1"/>
</dbReference>
<dbReference type="Proteomes" id="UP000316659">
    <property type="component" value="Unassembled WGS sequence"/>
</dbReference>
<dbReference type="Pfam" id="PF00590">
    <property type="entry name" value="TP_methylase"/>
    <property type="match status" value="1"/>
</dbReference>
<feature type="region of interest" description="Disordered" evidence="7">
    <location>
        <begin position="161"/>
        <end position="218"/>
    </location>
</feature>
<dbReference type="CDD" id="cd11642">
    <property type="entry name" value="SUMT"/>
    <property type="match status" value="1"/>
</dbReference>
<dbReference type="RefSeq" id="WP_141389959.1">
    <property type="nucleotide sequence ID" value="NZ_BJNZ01000015.1"/>
</dbReference>
<evidence type="ECO:0000259" key="8">
    <source>
        <dbReference type="Pfam" id="PF00590"/>
    </source>
</evidence>
<keyword evidence="4" id="KW-0949">S-adenosyl-L-methionine</keyword>
<dbReference type="InterPro" id="IPR050161">
    <property type="entry name" value="Siro_Cobalamin_biosynth"/>
</dbReference>
<dbReference type="EC" id="2.1.1.107" evidence="1"/>
<dbReference type="NCBIfam" id="TIGR01469">
    <property type="entry name" value="cobA_cysG_Cterm"/>
    <property type="match status" value="1"/>
</dbReference>
<dbReference type="InterPro" id="IPR014776">
    <property type="entry name" value="4pyrrole_Mease_sub2"/>
</dbReference>
<dbReference type="PANTHER" id="PTHR45790:SF3">
    <property type="entry name" value="S-ADENOSYL-L-METHIONINE-DEPENDENT UROPORPHYRINOGEN III METHYLTRANSFERASE, CHLOROPLASTIC"/>
    <property type="match status" value="1"/>
</dbReference>
<feature type="active site" description="Proton acceptor" evidence="6">
    <location>
        <position position="248"/>
    </location>
</feature>
<dbReference type="GO" id="GO:0032259">
    <property type="term" value="P:methylation"/>
    <property type="evidence" value="ECO:0007669"/>
    <property type="project" value="UniProtKB-KW"/>
</dbReference>
<dbReference type="NCBIfam" id="NF004790">
    <property type="entry name" value="PRK06136.1"/>
    <property type="match status" value="1"/>
</dbReference>
<evidence type="ECO:0000256" key="1">
    <source>
        <dbReference type="ARBA" id="ARBA00012162"/>
    </source>
</evidence>
<dbReference type="GO" id="GO:0009236">
    <property type="term" value="P:cobalamin biosynthetic process"/>
    <property type="evidence" value="ECO:0007669"/>
    <property type="project" value="InterPro"/>
</dbReference>
<comment type="caution">
    <text evidence="9">The sequence shown here is derived from an EMBL/GenBank/DDBJ whole genome shotgun (WGS) entry which is preliminary data.</text>
</comment>
<name>A0A4Y4E0L4_CELCE</name>
<dbReference type="InterPro" id="IPR014777">
    <property type="entry name" value="4pyrrole_Mease_sub1"/>
</dbReference>
<reference evidence="9 10" key="1">
    <citation type="submission" date="2019-06" db="EMBL/GenBank/DDBJ databases">
        <title>Whole genome shotgun sequence of Cellulosimicrobium cellulans NBRC 15516.</title>
        <authorList>
            <person name="Hosoyama A."/>
            <person name="Uohara A."/>
            <person name="Ohji S."/>
            <person name="Ichikawa N."/>
        </authorList>
    </citation>
    <scope>NUCLEOTIDE SEQUENCE [LARGE SCALE GENOMIC DNA]</scope>
    <source>
        <strain evidence="9 10">NBRC 15516</strain>
    </source>
</reference>
<dbReference type="AlphaFoldDB" id="A0A4Y4E0L4"/>
<accession>A0A4Y4E0L4</accession>
<dbReference type="GO" id="GO:0051266">
    <property type="term" value="F:sirohydrochlorin ferrochelatase activity"/>
    <property type="evidence" value="ECO:0007669"/>
    <property type="project" value="InterPro"/>
</dbReference>
<dbReference type="SUPFAM" id="SSF53790">
    <property type="entry name" value="Tetrapyrrole methylase"/>
    <property type="match status" value="1"/>
</dbReference>
<dbReference type="GO" id="GO:0004851">
    <property type="term" value="F:uroporphyrin-III C-methyltransferase activity"/>
    <property type="evidence" value="ECO:0007669"/>
    <property type="project" value="UniProtKB-EC"/>
</dbReference>
<dbReference type="InterPro" id="IPR036291">
    <property type="entry name" value="NAD(P)-bd_dom_sf"/>
</dbReference>
<dbReference type="InterPro" id="IPR035996">
    <property type="entry name" value="4pyrrol_Methylase_sf"/>
</dbReference>
<proteinExistence type="predicted"/>
<evidence type="ECO:0000313" key="10">
    <source>
        <dbReference type="Proteomes" id="UP000316659"/>
    </source>
</evidence>
<dbReference type="Gene3D" id="3.40.1010.10">
    <property type="entry name" value="Cobalt-precorrin-4 Transmethylase, Domain 1"/>
    <property type="match status" value="1"/>
</dbReference>
<feature type="active site" description="Proton donor" evidence="6">
    <location>
        <position position="270"/>
    </location>
</feature>
<feature type="compositionally biased region" description="Basic and acidic residues" evidence="7">
    <location>
        <begin position="165"/>
        <end position="199"/>
    </location>
</feature>
<dbReference type="SUPFAM" id="SSF51735">
    <property type="entry name" value="NAD(P)-binding Rossmann-fold domains"/>
    <property type="match status" value="1"/>
</dbReference>
<sequence length="457" mass="46316">MTTLLGLDLAGRTVLVAGGGPVAARRARAMADDGAHVRVVAPQVCEDLRDLVAASLHAPLLGPGPAPSSAQRLPDGGAGPVGRVTWAPREVRESDVADAWLVLAATDDSGTNRDVAAWAAACRTWCVNAGAAHEGTARTPATTRSGDVLVGVVTDVPAAGVSADGRARGRRADGSPAERRGADPRRARAVRDAIAEHLRSGGADQRRHRPASGGLGSVTLVGGGPGAVDLLTVRGRRALAEADVVVADRLGPVDVLDELAPGVEVIDVGKTPGNHPVPQHEINAILVEQAQRGRRVVRLKGGDPFVYGRGGEEVVACREAGVPVDVVPGVSSALSVPALAGIPLTHRGTVAAFHVVSGHDGLDAAALAGVRDRTATLVVLMGVSQLARITAQALGAGADPALPVAIVESGSTPRQRVTRAPLGEVVERAAQVGVRAPAIIVVGDVAAEGRLDPATVA</sequence>
<feature type="domain" description="Tetrapyrrole methylase" evidence="8">
    <location>
        <begin position="218"/>
        <end position="425"/>
    </location>
</feature>
<keyword evidence="3 9" id="KW-0808">Transferase</keyword>
<evidence type="ECO:0000256" key="4">
    <source>
        <dbReference type="ARBA" id="ARBA00022691"/>
    </source>
</evidence>
<dbReference type="InterPro" id="IPR012409">
    <property type="entry name" value="Sirohaem_synth"/>
</dbReference>
<dbReference type="GO" id="GO:0043115">
    <property type="term" value="F:precorrin-2 dehydrogenase activity"/>
    <property type="evidence" value="ECO:0007669"/>
    <property type="project" value="InterPro"/>
</dbReference>
<dbReference type="PIRSF" id="PIRSF036426">
    <property type="entry name" value="Sirohaem_synth"/>
    <property type="match status" value="1"/>
</dbReference>
<dbReference type="Pfam" id="PF13241">
    <property type="entry name" value="NAD_binding_7"/>
    <property type="match status" value="1"/>
</dbReference>
<dbReference type="Gene3D" id="3.30.950.10">
    <property type="entry name" value="Methyltransferase, Cobalt-precorrin-4 Transmethylase, Domain 2"/>
    <property type="match status" value="1"/>
</dbReference>
<dbReference type="Gene3D" id="3.40.50.720">
    <property type="entry name" value="NAD(P)-binding Rossmann-like Domain"/>
    <property type="match status" value="1"/>
</dbReference>
<dbReference type="GO" id="GO:0051287">
    <property type="term" value="F:NAD binding"/>
    <property type="evidence" value="ECO:0007669"/>
    <property type="project" value="InterPro"/>
</dbReference>
<protein>
    <recommendedName>
        <fullName evidence="1">uroporphyrinogen-III C-methyltransferase</fullName>
        <ecNumber evidence="1">2.1.1.107</ecNumber>
    </recommendedName>
</protein>
<dbReference type="FunFam" id="3.40.1010.10:FF:000001">
    <property type="entry name" value="Siroheme synthase"/>
    <property type="match status" value="1"/>
</dbReference>
<dbReference type="EMBL" id="BJNZ01000015">
    <property type="protein sequence ID" value="GED10503.1"/>
    <property type="molecule type" value="Genomic_DNA"/>
</dbReference>
<evidence type="ECO:0000313" key="9">
    <source>
        <dbReference type="EMBL" id="GED10503.1"/>
    </source>
</evidence>
<organism evidence="9 10">
    <name type="scientific">Cellulosimicrobium cellulans</name>
    <name type="common">Arthrobacter luteus</name>
    <dbReference type="NCBI Taxonomy" id="1710"/>
    <lineage>
        <taxon>Bacteria</taxon>
        <taxon>Bacillati</taxon>
        <taxon>Actinomycetota</taxon>
        <taxon>Actinomycetes</taxon>
        <taxon>Micrococcales</taxon>
        <taxon>Promicromonosporaceae</taxon>
        <taxon>Cellulosimicrobium</taxon>
    </lineage>
</organism>
<evidence type="ECO:0000256" key="2">
    <source>
        <dbReference type="ARBA" id="ARBA00022603"/>
    </source>
</evidence>
<dbReference type="InterPro" id="IPR006366">
    <property type="entry name" value="CobA/CysG_C"/>
</dbReference>
<evidence type="ECO:0000256" key="5">
    <source>
        <dbReference type="ARBA" id="ARBA00023244"/>
    </source>
</evidence>
<keyword evidence="2 9" id="KW-0489">Methyltransferase</keyword>